<comment type="caution">
    <text evidence="2">The sequence shown here is derived from an EMBL/GenBank/DDBJ whole genome shotgun (WGS) entry which is preliminary data.</text>
</comment>
<evidence type="ECO:0000256" key="1">
    <source>
        <dbReference type="SAM" id="MobiDB-lite"/>
    </source>
</evidence>
<gene>
    <name evidence="2" type="ORF">CMV_024385</name>
</gene>
<feature type="region of interest" description="Disordered" evidence="1">
    <location>
        <begin position="25"/>
        <end position="70"/>
    </location>
</feature>
<dbReference type="AlphaFoldDB" id="A0A8J4VI14"/>
<protein>
    <submittedName>
        <fullName evidence="2">Uncharacterized protein</fullName>
    </submittedName>
</protein>
<organism evidence="2 3">
    <name type="scientific">Castanea mollissima</name>
    <name type="common">Chinese chestnut</name>
    <dbReference type="NCBI Taxonomy" id="60419"/>
    <lineage>
        <taxon>Eukaryota</taxon>
        <taxon>Viridiplantae</taxon>
        <taxon>Streptophyta</taxon>
        <taxon>Embryophyta</taxon>
        <taxon>Tracheophyta</taxon>
        <taxon>Spermatophyta</taxon>
        <taxon>Magnoliopsida</taxon>
        <taxon>eudicotyledons</taxon>
        <taxon>Gunneridae</taxon>
        <taxon>Pentapetalae</taxon>
        <taxon>rosids</taxon>
        <taxon>fabids</taxon>
        <taxon>Fagales</taxon>
        <taxon>Fagaceae</taxon>
        <taxon>Castanea</taxon>
    </lineage>
</organism>
<reference evidence="2" key="1">
    <citation type="submission" date="2020-03" db="EMBL/GenBank/DDBJ databases">
        <title>Castanea mollissima Vanexum genome sequencing.</title>
        <authorList>
            <person name="Staton M."/>
        </authorList>
    </citation>
    <scope>NUCLEOTIDE SEQUENCE</scope>
    <source>
        <tissue evidence="2">Leaf</tissue>
    </source>
</reference>
<proteinExistence type="predicted"/>
<accession>A0A8J4VI14</accession>
<evidence type="ECO:0000313" key="3">
    <source>
        <dbReference type="Proteomes" id="UP000737018"/>
    </source>
</evidence>
<dbReference type="Proteomes" id="UP000737018">
    <property type="component" value="Unassembled WGS sequence"/>
</dbReference>
<feature type="compositionally biased region" description="Basic residues" evidence="1">
    <location>
        <begin position="37"/>
        <end position="47"/>
    </location>
</feature>
<name>A0A8J4VI14_9ROSI</name>
<evidence type="ECO:0000313" key="2">
    <source>
        <dbReference type="EMBL" id="KAF3949781.1"/>
    </source>
</evidence>
<sequence length="101" mass="11194">NLGNVEGLKKLDLSGTAIKELPSSIERGENWGSIHIPARHRNSRGNKRSSDEDDGAGPSGECCSIMEPPPKRIQRLGGFMEDSEDPSQREFFDFFAMDVED</sequence>
<keyword evidence="3" id="KW-1185">Reference proteome</keyword>
<feature type="non-terminal residue" evidence="2">
    <location>
        <position position="1"/>
    </location>
</feature>
<dbReference type="EMBL" id="JRKL02005867">
    <property type="protein sequence ID" value="KAF3949781.1"/>
    <property type="molecule type" value="Genomic_DNA"/>
</dbReference>